<dbReference type="CDD" id="cd00167">
    <property type="entry name" value="SANT"/>
    <property type="match status" value="1"/>
</dbReference>
<proteinExistence type="inferred from homology"/>
<dbReference type="InterPro" id="IPR001005">
    <property type="entry name" value="SANT/Myb"/>
</dbReference>
<reference evidence="8" key="1">
    <citation type="submission" date="2024-03" db="EMBL/GenBank/DDBJ databases">
        <authorList>
            <consortium name="ELIXIR-Norway"/>
            <consortium name="Elixir Norway"/>
        </authorList>
    </citation>
    <scope>NUCLEOTIDE SEQUENCE</scope>
</reference>
<evidence type="ECO:0000259" key="6">
    <source>
        <dbReference type="SMART" id="SM00717"/>
    </source>
</evidence>
<feature type="compositionally biased region" description="Basic and acidic residues" evidence="5">
    <location>
        <begin position="475"/>
        <end position="485"/>
    </location>
</feature>
<dbReference type="Pfam" id="PF19438">
    <property type="entry name" value="LIN9_C"/>
    <property type="match status" value="1"/>
</dbReference>
<evidence type="ECO:0000256" key="3">
    <source>
        <dbReference type="ARBA" id="ARBA00023242"/>
    </source>
</evidence>
<feature type="compositionally biased region" description="Basic residues" evidence="5">
    <location>
        <begin position="389"/>
        <end position="406"/>
    </location>
</feature>
<dbReference type="InterPro" id="IPR033471">
    <property type="entry name" value="DIRP"/>
</dbReference>
<dbReference type="InterPro" id="IPR045831">
    <property type="entry name" value="LIN9_C"/>
</dbReference>
<keyword evidence="9" id="KW-1185">Reference proteome</keyword>
<dbReference type="SUPFAM" id="SSF46689">
    <property type="entry name" value="Homeodomain-like"/>
    <property type="match status" value="1"/>
</dbReference>
<dbReference type="InterPro" id="IPR010561">
    <property type="entry name" value="LIN-9/ALY1"/>
</dbReference>
<dbReference type="SMART" id="SM00717">
    <property type="entry name" value="SANT"/>
    <property type="match status" value="1"/>
</dbReference>
<comment type="similarity">
    <text evidence="2">Belongs to the lin-9 family.</text>
</comment>
<dbReference type="PANTHER" id="PTHR21689:SF2">
    <property type="entry name" value="PROTEIN LIN-9 HOMOLOG"/>
    <property type="match status" value="1"/>
</dbReference>
<feature type="region of interest" description="Disordered" evidence="5">
    <location>
        <begin position="428"/>
        <end position="585"/>
    </location>
</feature>
<feature type="region of interest" description="Disordered" evidence="5">
    <location>
        <begin position="159"/>
        <end position="231"/>
    </location>
</feature>
<keyword evidence="3" id="KW-0539">Nucleus</keyword>
<evidence type="ECO:0000313" key="9">
    <source>
        <dbReference type="Proteomes" id="UP001497522"/>
    </source>
</evidence>
<feature type="domain" description="DIRP" evidence="7">
    <location>
        <begin position="652"/>
        <end position="753"/>
    </location>
</feature>
<evidence type="ECO:0000256" key="1">
    <source>
        <dbReference type="ARBA" id="ARBA00004123"/>
    </source>
</evidence>
<feature type="region of interest" description="Disordered" evidence="5">
    <location>
        <begin position="362"/>
        <end position="416"/>
    </location>
</feature>
<feature type="compositionally biased region" description="Polar residues" evidence="5">
    <location>
        <begin position="407"/>
        <end position="416"/>
    </location>
</feature>
<dbReference type="Gene3D" id="1.20.58.1880">
    <property type="match status" value="1"/>
</dbReference>
<dbReference type="EMBL" id="OZ023704">
    <property type="protein sequence ID" value="CAK9873291.1"/>
    <property type="molecule type" value="Genomic_DNA"/>
</dbReference>
<protein>
    <recommendedName>
        <fullName evidence="10">Always early</fullName>
    </recommendedName>
</protein>
<feature type="compositionally biased region" description="Basic and acidic residues" evidence="5">
    <location>
        <begin position="1"/>
        <end position="15"/>
    </location>
</feature>
<feature type="compositionally biased region" description="Acidic residues" evidence="5">
    <location>
        <begin position="573"/>
        <end position="585"/>
    </location>
</feature>
<keyword evidence="4" id="KW-0175">Coiled coil</keyword>
<feature type="compositionally biased region" description="Polar residues" evidence="5">
    <location>
        <begin position="162"/>
        <end position="174"/>
    </location>
</feature>
<comment type="subcellular location">
    <subcellularLocation>
        <location evidence="1">Nucleus</location>
    </subcellularLocation>
</comment>
<evidence type="ECO:0000313" key="8">
    <source>
        <dbReference type="EMBL" id="CAK9873291.1"/>
    </source>
</evidence>
<organism evidence="8 9">
    <name type="scientific">Sphagnum jensenii</name>
    <dbReference type="NCBI Taxonomy" id="128206"/>
    <lineage>
        <taxon>Eukaryota</taxon>
        <taxon>Viridiplantae</taxon>
        <taxon>Streptophyta</taxon>
        <taxon>Embryophyta</taxon>
        <taxon>Bryophyta</taxon>
        <taxon>Sphagnophytina</taxon>
        <taxon>Sphagnopsida</taxon>
        <taxon>Sphagnales</taxon>
        <taxon>Sphagnaceae</taxon>
        <taxon>Sphagnum</taxon>
    </lineage>
</organism>
<evidence type="ECO:0000256" key="4">
    <source>
        <dbReference type="SAM" id="Coils"/>
    </source>
</evidence>
<dbReference type="Pfam" id="PF06584">
    <property type="entry name" value="DIRP"/>
    <property type="match status" value="1"/>
</dbReference>
<dbReference type="Pfam" id="PF00249">
    <property type="entry name" value="Myb_DNA-binding"/>
    <property type="match status" value="1"/>
</dbReference>
<sequence>MAERKRTRASRKEETLILLPPPNPKRETERTNKPKAGTLKKRKLTDMLGPPWSEDDLELFYQGFRKYGKNWKKVAGSMHKRTAEMVEALYNTNKAYLSLPEGAASAAGLIAMMTDHYNLLDESQSQDEDTSDELGISDEPLQQTQPLKLKLGAGSLGLENSMMRSNGPVGTNAFSGASPAKKPRSKSSNRSQTVGKRISRFPVESTVERKVKHRVSPTSLAMQDEEESDSHVVVAQTVVSRRTASPTVSNTPSRRSLRQVTAQQNGESKVFHGFCYPFAMTARLDFRSDESQESKEYDGAMRASSSTCEKRVGVNGKKAFAGEARSQLKRPTPKVTKLHNIDDKYCDAKDFYKNLDAEIDVEEEEEEGYRHGNGADGPVEVSKQEAPGHRHQHHFPALQRPKKRSRQLFSGDNNSGLDALATLAASSLTLEDSREETESIPEKQASPKHRDAMGETNNQQANVKLELENGNVQGEGREKDDKKDTGSAAVLVVDRQPSTSPESQKRKRKTYVPKANLATDEDAGVVLKPRSRLKRTPGTKALSSKPGPKPIKKQSETAAEDGDLTSQGKEPTVEEEEDQAMEIDESSPPLKLWSKKKGVPEKFAAERVSTTVLGSLRFHVFLITLNVCDKMQARLTHCLCPKIRRWCMCEWFYSAIDLPWFARNEFVEYLNHAGLGHVPRLTRVEWGVIRGSLGKPRRLSKQFLEEEREKLAIYRDSVRTCYHELRTGLREGLPVDLARPLTVGQKVIARHPKTREMHDGSILTVDRCRCRVQFDRPDLGVELVQDIDAMPIHPLENMPEVMRRCRVLMDSGDCSLLEDAKDHKLRVAVSAGGAARAALNERLEWPSRHMIPFTHLSLNDLSKRAQADSVDSVRSAKAATNEAAAAAQKVVLSQPFGVSQSQARDADVRALADLSRALDKKEALVVELRQMNDEANANCDGLRVSEVFQRQYATVVLQLKEANKQVTTALIQLRQRNKYQENAVPPWHRCTPQGLYILGSSDSADMVDVDPLDQGPGLAEMANSAKKHARLLVNTAVKAINAVKEGEDAFQKLGCALEVLPKVGGFSVALQAPTPCVPLTTEATVPLTGACTSQELPQSVGQSSSSLSGTEEITDPDFKVTGSPAKMPQLANDSGVKSLPTTLEAAAHDLMQHLNQAELNSENTEGALLVEFMTSCVATLFMLQTLSDRTYSLADVNQTLDIALMSLRPKSAQNHFIYKEIEQQLGIVKAQITALIPIRSAVQLGVDTSLTQTHNTQL</sequence>
<evidence type="ECO:0008006" key="10">
    <source>
        <dbReference type="Google" id="ProtNLM"/>
    </source>
</evidence>
<name>A0ABP1BDM4_9BRYO</name>
<gene>
    <name evidence="8" type="ORF">CSSPJE1EN2_LOCUS15861</name>
</gene>
<dbReference type="PANTHER" id="PTHR21689">
    <property type="entry name" value="LIN-9"/>
    <property type="match status" value="1"/>
</dbReference>
<evidence type="ECO:0000259" key="7">
    <source>
        <dbReference type="SMART" id="SM01135"/>
    </source>
</evidence>
<accession>A0ABP1BDM4</accession>
<feature type="region of interest" description="Disordered" evidence="5">
    <location>
        <begin position="1"/>
        <end position="42"/>
    </location>
</feature>
<feature type="compositionally biased region" description="Acidic residues" evidence="5">
    <location>
        <begin position="124"/>
        <end position="136"/>
    </location>
</feature>
<dbReference type="InterPro" id="IPR009057">
    <property type="entry name" value="Homeodomain-like_sf"/>
</dbReference>
<feature type="region of interest" description="Disordered" evidence="5">
    <location>
        <begin position="123"/>
        <end position="146"/>
    </location>
</feature>
<dbReference type="SMART" id="SM01135">
    <property type="entry name" value="DIRP"/>
    <property type="match status" value="1"/>
</dbReference>
<evidence type="ECO:0000256" key="2">
    <source>
        <dbReference type="ARBA" id="ARBA00006732"/>
    </source>
</evidence>
<feature type="coiled-coil region" evidence="4">
    <location>
        <begin position="911"/>
        <end position="938"/>
    </location>
</feature>
<dbReference type="Proteomes" id="UP001497522">
    <property type="component" value="Chromosome 3"/>
</dbReference>
<evidence type="ECO:0000256" key="5">
    <source>
        <dbReference type="SAM" id="MobiDB-lite"/>
    </source>
</evidence>
<feature type="domain" description="Myb-like" evidence="6">
    <location>
        <begin position="48"/>
        <end position="96"/>
    </location>
</feature>